<dbReference type="InterPro" id="IPR011009">
    <property type="entry name" value="Kinase-like_dom_sf"/>
</dbReference>
<gene>
    <name evidence="2" type="ORF">RFI_19801</name>
</gene>
<dbReference type="OrthoDB" id="40902at2759"/>
<feature type="domain" description="Protein kinase" evidence="1">
    <location>
        <begin position="1"/>
        <end position="165"/>
    </location>
</feature>
<dbReference type="GO" id="GO:0005524">
    <property type="term" value="F:ATP binding"/>
    <property type="evidence" value="ECO:0007669"/>
    <property type="project" value="InterPro"/>
</dbReference>
<dbReference type="SUPFAM" id="SSF56112">
    <property type="entry name" value="Protein kinase-like (PK-like)"/>
    <property type="match status" value="1"/>
</dbReference>
<dbReference type="AlphaFoldDB" id="X6MWQ6"/>
<dbReference type="Pfam" id="PF00069">
    <property type="entry name" value="Pkinase"/>
    <property type="match status" value="1"/>
</dbReference>
<keyword evidence="3" id="KW-1185">Reference proteome</keyword>
<dbReference type="GO" id="GO:0004674">
    <property type="term" value="F:protein serine/threonine kinase activity"/>
    <property type="evidence" value="ECO:0007669"/>
    <property type="project" value="TreeGrafter"/>
</dbReference>
<dbReference type="GO" id="GO:0005634">
    <property type="term" value="C:nucleus"/>
    <property type="evidence" value="ECO:0007669"/>
    <property type="project" value="TreeGrafter"/>
</dbReference>
<reference evidence="2 3" key="1">
    <citation type="journal article" date="2013" name="Curr. Biol.">
        <title>The Genome of the Foraminiferan Reticulomyxa filosa.</title>
        <authorList>
            <person name="Glockner G."/>
            <person name="Hulsmann N."/>
            <person name="Schleicher M."/>
            <person name="Noegel A.A."/>
            <person name="Eichinger L."/>
            <person name="Gallinger C."/>
            <person name="Pawlowski J."/>
            <person name="Sierra R."/>
            <person name="Euteneuer U."/>
            <person name="Pillet L."/>
            <person name="Moustafa A."/>
            <person name="Platzer M."/>
            <person name="Groth M."/>
            <person name="Szafranski K."/>
            <person name="Schliwa M."/>
        </authorList>
    </citation>
    <scope>NUCLEOTIDE SEQUENCE [LARGE SCALE GENOMIC DNA]</scope>
</reference>
<dbReference type="PROSITE" id="PS50011">
    <property type="entry name" value="PROTEIN_KINASE_DOM"/>
    <property type="match status" value="1"/>
</dbReference>
<dbReference type="SMART" id="SM00220">
    <property type="entry name" value="S_TKc"/>
    <property type="match status" value="1"/>
</dbReference>
<evidence type="ECO:0000313" key="2">
    <source>
        <dbReference type="EMBL" id="ETO17520.1"/>
    </source>
</evidence>
<dbReference type="PANTHER" id="PTHR44167">
    <property type="entry name" value="OVARIAN-SPECIFIC SERINE/THREONINE-PROTEIN KINASE LOK-RELATED"/>
    <property type="match status" value="1"/>
</dbReference>
<dbReference type="InterPro" id="IPR000719">
    <property type="entry name" value="Prot_kinase_dom"/>
</dbReference>
<comment type="caution">
    <text evidence="2">The sequence shown here is derived from an EMBL/GenBank/DDBJ whole genome shotgun (WGS) entry which is preliminary data.</text>
</comment>
<name>X6MWQ6_RETFI</name>
<dbReference type="PANTHER" id="PTHR44167:SF24">
    <property type="entry name" value="SERINE_THREONINE-PROTEIN KINASE CHK2"/>
    <property type="match status" value="1"/>
</dbReference>
<evidence type="ECO:0000259" key="1">
    <source>
        <dbReference type="PROSITE" id="PS50011"/>
    </source>
</evidence>
<accession>X6MWQ6</accession>
<dbReference type="Gene3D" id="1.10.510.10">
    <property type="entry name" value="Transferase(Phosphotransferase) domain 1"/>
    <property type="match status" value="1"/>
</dbReference>
<dbReference type="Proteomes" id="UP000023152">
    <property type="component" value="Unassembled WGS sequence"/>
</dbReference>
<evidence type="ECO:0000313" key="3">
    <source>
        <dbReference type="Proteomes" id="UP000023152"/>
    </source>
</evidence>
<dbReference type="GO" id="GO:0005737">
    <property type="term" value="C:cytoplasm"/>
    <property type="evidence" value="ECO:0007669"/>
    <property type="project" value="TreeGrafter"/>
</dbReference>
<dbReference type="EMBL" id="ASPP01016453">
    <property type="protein sequence ID" value="ETO17520.1"/>
    <property type="molecule type" value="Genomic_DNA"/>
</dbReference>
<organism evidence="2 3">
    <name type="scientific">Reticulomyxa filosa</name>
    <dbReference type="NCBI Taxonomy" id="46433"/>
    <lineage>
        <taxon>Eukaryota</taxon>
        <taxon>Sar</taxon>
        <taxon>Rhizaria</taxon>
        <taxon>Retaria</taxon>
        <taxon>Foraminifera</taxon>
        <taxon>Monothalamids</taxon>
        <taxon>Reticulomyxidae</taxon>
        <taxon>Reticulomyxa</taxon>
    </lineage>
</organism>
<feature type="non-terminal residue" evidence="2">
    <location>
        <position position="1"/>
    </location>
</feature>
<protein>
    <recommendedName>
        <fullName evidence="1">Protein kinase domain-containing protein</fullName>
    </recommendedName>
</protein>
<proteinExistence type="predicted"/>
<sequence length="215" mass="24786">FEGKEATANIVLIDFGCAKEVEDDRVYEDLVGTVYYLAPELASQKSEVPITGLVLKSADIWSIGVIAYVMLTGRPPFGGNSTEEIFQKIVNDPHFKKRSILFTINTYIFVFSKKKKTNINLCSDRLLFPDDIKLSDPFKDFAKKTLEKDPAKRIKLDEALQHPWVVGTDVSEVEIQKEVIHYLRQLNYQSKLKKAIARLRWFPLPLFQKTLFFFF</sequence>
<dbReference type="GO" id="GO:0044773">
    <property type="term" value="P:mitotic DNA damage checkpoint signaling"/>
    <property type="evidence" value="ECO:0007669"/>
    <property type="project" value="TreeGrafter"/>
</dbReference>